<protein>
    <submittedName>
        <fullName evidence="6">Serine protease htra3</fullName>
    </submittedName>
</protein>
<evidence type="ECO:0000259" key="5">
    <source>
        <dbReference type="PROSITE" id="PS50106"/>
    </source>
</evidence>
<dbReference type="PRINTS" id="PR00834">
    <property type="entry name" value="PROTEASES2C"/>
</dbReference>
<proteinExistence type="inferred from homology"/>
<evidence type="ECO:0000256" key="4">
    <source>
        <dbReference type="SAM" id="MobiDB-lite"/>
    </source>
</evidence>
<dbReference type="InterPro" id="IPR001940">
    <property type="entry name" value="Peptidase_S1C"/>
</dbReference>
<feature type="compositionally biased region" description="Basic and acidic residues" evidence="4">
    <location>
        <begin position="397"/>
        <end position="409"/>
    </location>
</feature>
<dbReference type="PANTHER" id="PTHR22939:SF129">
    <property type="entry name" value="SERINE PROTEASE HTRA2, MITOCHONDRIAL"/>
    <property type="match status" value="1"/>
</dbReference>
<dbReference type="Gene3D" id="2.40.10.120">
    <property type="match status" value="1"/>
</dbReference>
<dbReference type="Pfam" id="PF13365">
    <property type="entry name" value="Trypsin_2"/>
    <property type="match status" value="1"/>
</dbReference>
<dbReference type="GO" id="GO:0008233">
    <property type="term" value="F:peptidase activity"/>
    <property type="evidence" value="ECO:0007669"/>
    <property type="project" value="UniProtKB-KW"/>
</dbReference>
<keyword evidence="7" id="KW-1185">Reference proteome</keyword>
<comment type="similarity">
    <text evidence="1">Belongs to the peptidase S1C family.</text>
</comment>
<sequence length="549" mass="56980">MAPLAPPHARLRTLAPPARPDPHAASGAAATAADQTAHGTNAGASASGSAGRTAAFAFGVGVGVGVGVAVGVGVSIAAGLGGDRQASTPALQLRHGPDTELDLYQTALRNLFLRGPPTPAAPPAAAPAQQHPHADPAADGCAGQPGRHSWSLGRLATADSPNAAGFIADAVERAIDSVVNISVETDASTLFERKTLVSSGSGFFVGEDGMILTNAHVVGDMSEDSRLWVTAADGSRFPGSVHSLDHISDLAIVRVHGTPASGRWPVAQFGTNKNLRPGDWVVAIGSPFGLQNTVTAGIVSSRRRRSAEIGARDSRVEYIQTDCVVHSGSSGGPLINLDGHVVGINTTRAESEGISFAIRIDNAKEMIQQLVLDGRVTRPWLGIRMVTLSPNVRAQLHHQEREQASRRPDASLPPPTPQMQQQVDQIQQHLTKHHNSAGAWSAVHKLPDVAAGVLVTGIEAKSPASASGLLEGDVIVSVDGKPVASASDLLKHIGLGVGETFALGLRRSVATEVDWDGRALRFADEDCVVRVTPATLDVFMQGDGQGDIL</sequence>
<reference evidence="6 7" key="1">
    <citation type="submission" date="2023-09" db="EMBL/GenBank/DDBJ databases">
        <title>Pangenome analysis of Batrachochytrium dendrobatidis and related Chytrids.</title>
        <authorList>
            <person name="Yacoub M.N."/>
            <person name="Stajich J.E."/>
            <person name="James T.Y."/>
        </authorList>
    </citation>
    <scope>NUCLEOTIDE SEQUENCE [LARGE SCALE GENOMIC DNA]</scope>
    <source>
        <strain evidence="6 7">JEL0888</strain>
    </source>
</reference>
<evidence type="ECO:0000256" key="3">
    <source>
        <dbReference type="ARBA" id="ARBA00022801"/>
    </source>
</evidence>
<dbReference type="SUPFAM" id="SSF50494">
    <property type="entry name" value="Trypsin-like serine proteases"/>
    <property type="match status" value="1"/>
</dbReference>
<keyword evidence="3" id="KW-0378">Hydrolase</keyword>
<dbReference type="InterPro" id="IPR009003">
    <property type="entry name" value="Peptidase_S1_PA"/>
</dbReference>
<dbReference type="InterPro" id="IPR001478">
    <property type="entry name" value="PDZ"/>
</dbReference>
<name>A0ABR4NIA9_9FUNG</name>
<dbReference type="Gene3D" id="2.30.42.10">
    <property type="match status" value="1"/>
</dbReference>
<dbReference type="InterPro" id="IPR036034">
    <property type="entry name" value="PDZ_sf"/>
</dbReference>
<accession>A0ABR4NIA9</accession>
<feature type="region of interest" description="Disordered" evidence="4">
    <location>
        <begin position="116"/>
        <end position="146"/>
    </location>
</feature>
<dbReference type="SMART" id="SM00228">
    <property type="entry name" value="PDZ"/>
    <property type="match status" value="1"/>
</dbReference>
<feature type="region of interest" description="Disordered" evidence="4">
    <location>
        <begin position="396"/>
        <end position="419"/>
    </location>
</feature>
<evidence type="ECO:0000313" key="6">
    <source>
        <dbReference type="EMBL" id="KAL2919267.1"/>
    </source>
</evidence>
<evidence type="ECO:0000256" key="2">
    <source>
        <dbReference type="ARBA" id="ARBA00022670"/>
    </source>
</evidence>
<feature type="compositionally biased region" description="Pro residues" evidence="4">
    <location>
        <begin position="116"/>
        <end position="125"/>
    </location>
</feature>
<dbReference type="PANTHER" id="PTHR22939">
    <property type="entry name" value="SERINE PROTEASE FAMILY S1C HTRA-RELATED"/>
    <property type="match status" value="1"/>
</dbReference>
<feature type="compositionally biased region" description="Low complexity" evidence="4">
    <location>
        <begin position="126"/>
        <end position="139"/>
    </location>
</feature>
<dbReference type="GO" id="GO:0006508">
    <property type="term" value="P:proteolysis"/>
    <property type="evidence" value="ECO:0007669"/>
    <property type="project" value="UniProtKB-KW"/>
</dbReference>
<feature type="compositionally biased region" description="Low complexity" evidence="4">
    <location>
        <begin position="23"/>
        <end position="48"/>
    </location>
</feature>
<dbReference type="Pfam" id="PF13180">
    <property type="entry name" value="PDZ_2"/>
    <property type="match status" value="1"/>
</dbReference>
<dbReference type="Proteomes" id="UP001527925">
    <property type="component" value="Unassembled WGS sequence"/>
</dbReference>
<dbReference type="SUPFAM" id="SSF50156">
    <property type="entry name" value="PDZ domain-like"/>
    <property type="match status" value="1"/>
</dbReference>
<gene>
    <name evidence="6" type="primary">HTRA3_2</name>
    <name evidence="6" type="ORF">HK105_200910</name>
</gene>
<organism evidence="6 7">
    <name type="scientific">Polyrhizophydium stewartii</name>
    <dbReference type="NCBI Taxonomy" id="2732419"/>
    <lineage>
        <taxon>Eukaryota</taxon>
        <taxon>Fungi</taxon>
        <taxon>Fungi incertae sedis</taxon>
        <taxon>Chytridiomycota</taxon>
        <taxon>Chytridiomycota incertae sedis</taxon>
        <taxon>Chytridiomycetes</taxon>
        <taxon>Rhizophydiales</taxon>
        <taxon>Rhizophydiales incertae sedis</taxon>
        <taxon>Polyrhizophydium</taxon>
    </lineage>
</organism>
<evidence type="ECO:0000313" key="7">
    <source>
        <dbReference type="Proteomes" id="UP001527925"/>
    </source>
</evidence>
<dbReference type="PROSITE" id="PS50106">
    <property type="entry name" value="PDZ"/>
    <property type="match status" value="1"/>
</dbReference>
<feature type="region of interest" description="Disordered" evidence="4">
    <location>
        <begin position="1"/>
        <end position="48"/>
    </location>
</feature>
<dbReference type="EMBL" id="JADGIZ020000003">
    <property type="protein sequence ID" value="KAL2919267.1"/>
    <property type="molecule type" value="Genomic_DNA"/>
</dbReference>
<comment type="caution">
    <text evidence="6">The sequence shown here is derived from an EMBL/GenBank/DDBJ whole genome shotgun (WGS) entry which is preliminary data.</text>
</comment>
<feature type="domain" description="PDZ" evidence="5">
    <location>
        <begin position="451"/>
        <end position="487"/>
    </location>
</feature>
<keyword evidence="2 6" id="KW-0645">Protease</keyword>
<evidence type="ECO:0000256" key="1">
    <source>
        <dbReference type="ARBA" id="ARBA00010541"/>
    </source>
</evidence>